<dbReference type="PANTHER" id="PTHR37419:SF8">
    <property type="entry name" value="TOXIN YJJJ"/>
    <property type="match status" value="1"/>
</dbReference>
<evidence type="ECO:0000259" key="5">
    <source>
        <dbReference type="Pfam" id="PF13657"/>
    </source>
</evidence>
<gene>
    <name evidence="6" type="ORF">F9L08_26085</name>
</gene>
<sequence length="436" mass="48923">MTDATVRLWGKDIGAVSWIEQRGVGVFQYMPEFVPSDIQLAPIMMRLGSNPYEFPALPRDAFKGLPGLLADSLPDKFGNALIDTWLAAQGRSAGSFNPVERLCYIGTRGMGALEFHPTILKAARKSRILEIDALTQLANDVLNNREKLTGVLQGDDDREMLEEILRVGTSAGGARAKAILAWNEKTGEFRSGQVKAGEGFSYWLMKFDGISNNKDKELADPQGFGLIEYGFYLLAVAAGIDMSECRIHSEGGRSHFMTRRFDRSASGQKLHMQSLAALRHYDFNAAGAYSYEQAVETIRLLDLPAYDIEQQFRRAVFNILIRNQDDHVKNIAFLMNRKGEWRLSPAFDVSYAYNPDGSWTHQHQMSLNGKRDGFDLSDLIQFGVFCGMKPKKAESIVQDMRAHVENWIEYADKAGVSESVATSIHRMMRRDIVDQT</sequence>
<evidence type="ECO:0000256" key="2">
    <source>
        <dbReference type="ARBA" id="ARBA00022679"/>
    </source>
</evidence>
<dbReference type="AlphaFoldDB" id="A0A6L3YCE9"/>
<reference evidence="6 7" key="1">
    <citation type="submission" date="2019-09" db="EMBL/GenBank/DDBJ databases">
        <title>Taxonomic organization of the family Brucellaceae based on a phylogenomic approach.</title>
        <authorList>
            <person name="Leclercq S."/>
            <person name="Cloeckaert A."/>
            <person name="Zygmunt M.S."/>
        </authorList>
    </citation>
    <scope>NUCLEOTIDE SEQUENCE [LARGE SCALE GENOMIC DNA]</scope>
    <source>
        <strain evidence="6 7">WS1830</strain>
    </source>
</reference>
<feature type="domain" description="HipA N-terminal subdomain 1" evidence="5">
    <location>
        <begin position="5"/>
        <end position="115"/>
    </location>
</feature>
<dbReference type="GO" id="GO:0004674">
    <property type="term" value="F:protein serine/threonine kinase activity"/>
    <property type="evidence" value="ECO:0007669"/>
    <property type="project" value="TreeGrafter"/>
</dbReference>
<organism evidence="6 7">
    <name type="scientific">Brucella tritici</name>
    <dbReference type="NCBI Taxonomy" id="94626"/>
    <lineage>
        <taxon>Bacteria</taxon>
        <taxon>Pseudomonadati</taxon>
        <taxon>Pseudomonadota</taxon>
        <taxon>Alphaproteobacteria</taxon>
        <taxon>Hyphomicrobiales</taxon>
        <taxon>Brucellaceae</taxon>
        <taxon>Brucella/Ochrobactrum group</taxon>
        <taxon>Brucella</taxon>
    </lineage>
</organism>
<dbReference type="InterPro" id="IPR012893">
    <property type="entry name" value="HipA-like_C"/>
</dbReference>
<comment type="caution">
    <text evidence="6">The sequence shown here is derived from an EMBL/GenBank/DDBJ whole genome shotgun (WGS) entry which is preliminary data.</text>
</comment>
<dbReference type="Pfam" id="PF13657">
    <property type="entry name" value="Couple_hipA"/>
    <property type="match status" value="1"/>
</dbReference>
<evidence type="ECO:0000313" key="6">
    <source>
        <dbReference type="EMBL" id="KAB2676659.1"/>
    </source>
</evidence>
<evidence type="ECO:0000256" key="1">
    <source>
        <dbReference type="ARBA" id="ARBA00010164"/>
    </source>
</evidence>
<dbReference type="Proteomes" id="UP000481643">
    <property type="component" value="Unassembled WGS sequence"/>
</dbReference>
<dbReference type="InterPro" id="IPR017508">
    <property type="entry name" value="HipA_N1"/>
</dbReference>
<dbReference type="RefSeq" id="WP_151653881.1">
    <property type="nucleotide sequence ID" value="NZ_WBVX01000045.1"/>
</dbReference>
<evidence type="ECO:0000313" key="7">
    <source>
        <dbReference type="Proteomes" id="UP000481643"/>
    </source>
</evidence>
<comment type="similarity">
    <text evidence="1">Belongs to the HipA Ser/Thr kinase family.</text>
</comment>
<proteinExistence type="inferred from homology"/>
<dbReference type="InterPro" id="IPR052028">
    <property type="entry name" value="HipA_Ser/Thr_kinase"/>
</dbReference>
<feature type="domain" description="HipA-like C-terminal" evidence="4">
    <location>
        <begin position="169"/>
        <end position="407"/>
    </location>
</feature>
<keyword evidence="3" id="KW-0418">Kinase</keyword>
<evidence type="ECO:0000256" key="3">
    <source>
        <dbReference type="ARBA" id="ARBA00022777"/>
    </source>
</evidence>
<name>A0A6L3YCE9_9HYPH</name>
<evidence type="ECO:0000259" key="4">
    <source>
        <dbReference type="Pfam" id="PF07804"/>
    </source>
</evidence>
<accession>A0A6L3YCE9</accession>
<dbReference type="Gene3D" id="1.10.1070.20">
    <property type="match status" value="1"/>
</dbReference>
<dbReference type="Pfam" id="PF07804">
    <property type="entry name" value="HipA_C"/>
    <property type="match status" value="1"/>
</dbReference>
<dbReference type="PANTHER" id="PTHR37419">
    <property type="entry name" value="SERINE/THREONINE-PROTEIN KINASE TOXIN HIPA"/>
    <property type="match status" value="1"/>
</dbReference>
<keyword evidence="2" id="KW-0808">Transferase</keyword>
<protein>
    <submittedName>
        <fullName evidence="6">Type II toxin-antitoxin system HipA family toxin</fullName>
    </submittedName>
</protein>
<dbReference type="EMBL" id="WBVX01000045">
    <property type="protein sequence ID" value="KAB2676659.1"/>
    <property type="molecule type" value="Genomic_DNA"/>
</dbReference>
<dbReference type="GO" id="GO:0005829">
    <property type="term" value="C:cytosol"/>
    <property type="evidence" value="ECO:0007669"/>
    <property type="project" value="TreeGrafter"/>
</dbReference>